<dbReference type="Proteomes" id="UP000664545">
    <property type="component" value="Unassembled WGS sequence"/>
</dbReference>
<feature type="transmembrane region" description="Helical" evidence="1">
    <location>
        <begin position="5"/>
        <end position="23"/>
    </location>
</feature>
<keyword evidence="1" id="KW-1133">Transmembrane helix</keyword>
<evidence type="ECO:0000256" key="1">
    <source>
        <dbReference type="SAM" id="Phobius"/>
    </source>
</evidence>
<evidence type="ECO:0000313" key="2">
    <source>
        <dbReference type="EMBL" id="MBN7772062.1"/>
    </source>
</evidence>
<evidence type="ECO:0000313" key="3">
    <source>
        <dbReference type="Proteomes" id="UP000664545"/>
    </source>
</evidence>
<dbReference type="EMBL" id="JAFJZZ010000001">
    <property type="protein sequence ID" value="MBN7772062.1"/>
    <property type="molecule type" value="Genomic_DNA"/>
</dbReference>
<keyword evidence="1" id="KW-0472">Membrane</keyword>
<organism evidence="2 3">
    <name type="scientific">Clostridium aminobutyricum</name>
    <dbReference type="NCBI Taxonomy" id="33953"/>
    <lineage>
        <taxon>Bacteria</taxon>
        <taxon>Bacillati</taxon>
        <taxon>Bacillota</taxon>
        <taxon>Clostridia</taxon>
        <taxon>Eubacteriales</taxon>
        <taxon>Clostridiaceae</taxon>
        <taxon>Clostridium</taxon>
    </lineage>
</organism>
<proteinExistence type="predicted"/>
<keyword evidence="1" id="KW-0812">Transmembrane</keyword>
<keyword evidence="3" id="KW-1185">Reference proteome</keyword>
<dbReference type="RefSeq" id="WP_206580839.1">
    <property type="nucleotide sequence ID" value="NZ_JAFJZZ010000001.1"/>
</dbReference>
<reference evidence="2" key="1">
    <citation type="submission" date="2021-02" db="EMBL/GenBank/DDBJ databases">
        <title>Abyssanaerobacter marinus gen.nov., sp., nov, anaerobic bacterium isolated from the Onnuri vent field of Indian Ocean and suggestion of Mogibacteriaceae fam. nov., and proposal of reclassification of ambiguous this family's genus member.</title>
        <authorList>
            <person name="Kim Y.J."/>
            <person name="Yang J.-A."/>
        </authorList>
    </citation>
    <scope>NUCLEOTIDE SEQUENCE</scope>
    <source>
        <strain evidence="2">DSM 2634</strain>
    </source>
</reference>
<comment type="caution">
    <text evidence="2">The sequence shown here is derived from an EMBL/GenBank/DDBJ whole genome shotgun (WGS) entry which is preliminary data.</text>
</comment>
<accession>A0A939IGK3</accession>
<sequence>MKDFIVCMAIIPILILFMIQIGVDQNNNQIIGVIQSITYAAKEDAKQAGGFTPEIRQSLIDGISEKTGISAGKIKVTADQHIKYRYSVGENRLIHYRVEVEIESIMAGDEFYGIRDEDNRYTYVIDSYTASEKV</sequence>
<protein>
    <submittedName>
        <fullName evidence="2">Uncharacterized protein</fullName>
    </submittedName>
</protein>
<name>A0A939IGK3_CLOAM</name>
<gene>
    <name evidence="2" type="ORF">JYB65_01695</name>
</gene>
<dbReference type="AlphaFoldDB" id="A0A939IGK3"/>